<sequence>MKRKKLTYSPLADQDLLDIFLYIAAEDPVAASRFVRDLVRKMEWIALSGFPGAPRDELSPGLKALPYRRRCIYFRTTETTVRILRVLHGHQEISPDYFKTDEN</sequence>
<keyword evidence="3" id="KW-1185">Reference proteome</keyword>
<proteinExistence type="predicted"/>
<evidence type="ECO:0000313" key="3">
    <source>
        <dbReference type="Proteomes" id="UP000192903"/>
    </source>
</evidence>
<reference evidence="3" key="1">
    <citation type="submission" date="2017-04" db="EMBL/GenBank/DDBJ databases">
        <authorList>
            <person name="Varghese N."/>
            <person name="Submissions S."/>
        </authorList>
    </citation>
    <scope>NUCLEOTIDE SEQUENCE [LARGE SCALE GENOMIC DNA]</scope>
    <source>
        <strain evidence="3">B4P</strain>
    </source>
</reference>
<gene>
    <name evidence="2" type="ORF">SAMN02982989_2762</name>
</gene>
<evidence type="ECO:0000256" key="1">
    <source>
        <dbReference type="ARBA" id="ARBA00022649"/>
    </source>
</evidence>
<accession>A0A1X7FEN1</accession>
<dbReference type="EMBL" id="FXAF01000006">
    <property type="protein sequence ID" value="SMF50409.1"/>
    <property type="molecule type" value="Genomic_DNA"/>
</dbReference>
<dbReference type="InterPro" id="IPR035093">
    <property type="entry name" value="RelE/ParE_toxin_dom_sf"/>
</dbReference>
<name>A0A1X7FEN1_9HYPH</name>
<dbReference type="AlphaFoldDB" id="A0A1X7FEN1"/>
<keyword evidence="1" id="KW-1277">Toxin-antitoxin system</keyword>
<protein>
    <submittedName>
        <fullName evidence="2">Plasmid stabilization system protein ParE</fullName>
    </submittedName>
</protein>
<evidence type="ECO:0000313" key="2">
    <source>
        <dbReference type="EMBL" id="SMF50409.1"/>
    </source>
</evidence>
<dbReference type="STRING" id="464029.SAMN02982989_2762"/>
<dbReference type="Proteomes" id="UP000192903">
    <property type="component" value="Unassembled WGS sequence"/>
</dbReference>
<dbReference type="Pfam" id="PF05016">
    <property type="entry name" value="ParE_toxin"/>
    <property type="match status" value="1"/>
</dbReference>
<organism evidence="2 3">
    <name type="scientific">Xaviernesmea oryzae</name>
    <dbReference type="NCBI Taxonomy" id="464029"/>
    <lineage>
        <taxon>Bacteria</taxon>
        <taxon>Pseudomonadati</taxon>
        <taxon>Pseudomonadota</taxon>
        <taxon>Alphaproteobacteria</taxon>
        <taxon>Hyphomicrobiales</taxon>
        <taxon>Rhizobiaceae</taxon>
        <taxon>Rhizobium/Agrobacterium group</taxon>
        <taxon>Xaviernesmea</taxon>
    </lineage>
</organism>
<dbReference type="RefSeq" id="WP_337333705.1">
    <property type="nucleotide sequence ID" value="NZ_FXAF01000006.1"/>
</dbReference>
<dbReference type="InterPro" id="IPR007712">
    <property type="entry name" value="RelE/ParE_toxin"/>
</dbReference>
<dbReference type="Gene3D" id="3.30.2310.20">
    <property type="entry name" value="RelE-like"/>
    <property type="match status" value="1"/>
</dbReference>